<evidence type="ECO:0000256" key="1">
    <source>
        <dbReference type="SAM" id="MobiDB-lite"/>
    </source>
</evidence>
<comment type="caution">
    <text evidence="2">The sequence shown here is derived from an EMBL/GenBank/DDBJ whole genome shotgun (WGS) entry which is preliminary data.</text>
</comment>
<protein>
    <submittedName>
        <fullName evidence="2">Uncharacterized protein</fullName>
    </submittedName>
</protein>
<feature type="compositionally biased region" description="Basic and acidic residues" evidence="1">
    <location>
        <begin position="49"/>
        <end position="61"/>
    </location>
</feature>
<reference evidence="2 3" key="1">
    <citation type="journal article" date="2023" name="Sci. Data">
        <title>Genome assembly of the Korean intertidal mud-creeper Batillaria attramentaria.</title>
        <authorList>
            <person name="Patra A.K."/>
            <person name="Ho P.T."/>
            <person name="Jun S."/>
            <person name="Lee S.J."/>
            <person name="Kim Y."/>
            <person name="Won Y.J."/>
        </authorList>
    </citation>
    <scope>NUCLEOTIDE SEQUENCE [LARGE SCALE GENOMIC DNA]</scope>
    <source>
        <strain evidence="2">Wonlab-2016</strain>
    </source>
</reference>
<gene>
    <name evidence="2" type="ORF">BaRGS_00036338</name>
</gene>
<feature type="region of interest" description="Disordered" evidence="1">
    <location>
        <begin position="31"/>
        <end position="61"/>
    </location>
</feature>
<keyword evidence="3" id="KW-1185">Reference proteome</keyword>
<evidence type="ECO:0000313" key="3">
    <source>
        <dbReference type="Proteomes" id="UP001519460"/>
    </source>
</evidence>
<dbReference type="Proteomes" id="UP001519460">
    <property type="component" value="Unassembled WGS sequence"/>
</dbReference>
<organism evidence="2 3">
    <name type="scientific">Batillaria attramentaria</name>
    <dbReference type="NCBI Taxonomy" id="370345"/>
    <lineage>
        <taxon>Eukaryota</taxon>
        <taxon>Metazoa</taxon>
        <taxon>Spiralia</taxon>
        <taxon>Lophotrochozoa</taxon>
        <taxon>Mollusca</taxon>
        <taxon>Gastropoda</taxon>
        <taxon>Caenogastropoda</taxon>
        <taxon>Sorbeoconcha</taxon>
        <taxon>Cerithioidea</taxon>
        <taxon>Batillariidae</taxon>
        <taxon>Batillaria</taxon>
    </lineage>
</organism>
<name>A0ABD0JC97_9CAEN</name>
<dbReference type="AlphaFoldDB" id="A0ABD0JC97"/>
<accession>A0ABD0JC97</accession>
<proteinExistence type="predicted"/>
<dbReference type="EMBL" id="JACVVK020000509">
    <property type="protein sequence ID" value="KAK7469668.1"/>
    <property type="molecule type" value="Genomic_DNA"/>
</dbReference>
<sequence length="61" mass="6984">GSGQRYAGKRFSQAWQEKKEARAFRRLEPGLGGRYYPRDPAEKWSGGKATEKVEGHVCREE</sequence>
<feature type="non-terminal residue" evidence="2">
    <location>
        <position position="1"/>
    </location>
</feature>
<evidence type="ECO:0000313" key="2">
    <source>
        <dbReference type="EMBL" id="KAK7469668.1"/>
    </source>
</evidence>